<feature type="domain" description="PurM-like N-terminal" evidence="1">
    <location>
        <begin position="133"/>
        <end position="238"/>
    </location>
</feature>
<evidence type="ECO:0000313" key="4">
    <source>
        <dbReference type="Proteomes" id="UP001208689"/>
    </source>
</evidence>
<name>A0ABY6HWZ7_9ARCH</name>
<dbReference type="GO" id="GO:0009030">
    <property type="term" value="F:thiamine-phosphate kinase activity"/>
    <property type="evidence" value="ECO:0007669"/>
    <property type="project" value="UniProtKB-EC"/>
</dbReference>
<accession>A0ABY6HWZ7</accession>
<dbReference type="InterPro" id="IPR006283">
    <property type="entry name" value="ThiL-like"/>
</dbReference>
<organism evidence="3 4">
    <name type="scientific">Candidatus Lokiarchaeum ossiferum</name>
    <dbReference type="NCBI Taxonomy" id="2951803"/>
    <lineage>
        <taxon>Archaea</taxon>
        <taxon>Promethearchaeati</taxon>
        <taxon>Promethearchaeota</taxon>
        <taxon>Promethearchaeia</taxon>
        <taxon>Promethearchaeales</taxon>
        <taxon>Promethearchaeaceae</taxon>
        <taxon>Candidatus Lokiarchaeum</taxon>
    </lineage>
</organism>
<dbReference type="Pfam" id="PF00586">
    <property type="entry name" value="AIRS"/>
    <property type="match status" value="1"/>
</dbReference>
<dbReference type="Gene3D" id="3.30.1330.10">
    <property type="entry name" value="PurM-like, N-terminal domain"/>
    <property type="match status" value="1"/>
</dbReference>
<evidence type="ECO:0000259" key="1">
    <source>
        <dbReference type="Pfam" id="PF00586"/>
    </source>
</evidence>
<dbReference type="EC" id="2.7.4.16" evidence="3"/>
<dbReference type="InterPro" id="IPR010918">
    <property type="entry name" value="PurM-like_C_dom"/>
</dbReference>
<dbReference type="InterPro" id="IPR036676">
    <property type="entry name" value="PurM-like_C_sf"/>
</dbReference>
<dbReference type="SUPFAM" id="SSF55326">
    <property type="entry name" value="PurM N-terminal domain-like"/>
    <property type="match status" value="1"/>
</dbReference>
<evidence type="ECO:0000259" key="2">
    <source>
        <dbReference type="Pfam" id="PF02769"/>
    </source>
</evidence>
<proteinExistence type="predicted"/>
<keyword evidence="3" id="KW-0808">Transferase</keyword>
<feature type="domain" description="PurM-like C-terminal" evidence="2">
    <location>
        <begin position="251"/>
        <end position="399"/>
    </location>
</feature>
<dbReference type="SUPFAM" id="SSF56042">
    <property type="entry name" value="PurM C-terminal domain-like"/>
    <property type="match status" value="1"/>
</dbReference>
<gene>
    <name evidence="3" type="ORF">NEF87_004230</name>
</gene>
<protein>
    <submittedName>
        <fullName evidence="3">Thiamine-monophosphate kinase</fullName>
        <ecNumber evidence="3">2.7.4.16</ecNumber>
    </submittedName>
</protein>
<dbReference type="InterPro" id="IPR016188">
    <property type="entry name" value="PurM-like_N"/>
</dbReference>
<dbReference type="Proteomes" id="UP001208689">
    <property type="component" value="Chromosome"/>
</dbReference>
<dbReference type="Gene3D" id="3.90.650.10">
    <property type="entry name" value="PurM-like C-terminal domain"/>
    <property type="match status" value="1"/>
</dbReference>
<reference evidence="3" key="1">
    <citation type="submission" date="2022-09" db="EMBL/GenBank/DDBJ databases">
        <title>Actin cytoskeleton and complex cell architecture in an #Asgard archaeon.</title>
        <authorList>
            <person name="Ponce Toledo R.I."/>
            <person name="Schleper C."/>
            <person name="Rodrigues Oliveira T."/>
            <person name="Wollweber F."/>
            <person name="Xu J."/>
            <person name="Rittmann S."/>
            <person name="Klingl A."/>
            <person name="Pilhofer M."/>
        </authorList>
    </citation>
    <scope>NUCLEOTIDE SEQUENCE</scope>
    <source>
        <strain evidence="3">B-35</strain>
    </source>
</reference>
<sequence length="463" mass="50417">MADLEGIAKKLLQKGIADEKIIHNLIDQYKIYKSFPDNVLRKMAAAILKESKISLSATSQSELNQKIVINKLLGIPQADITMGQGGVGCRGQGDFYVHDLLAKLSQTSVKPHISPLSLDDTGAIDLNFNSSAISKSKIILTKMEGMHSRLSDYPFLAGFHVTRAALRDIYVKGGNPLSIMVDVHLADDGDIGKLFDFQAGIACVAEVAKVPITAGSTLRIGGDMVIGDRLTGGIAAIGQMEYSFFRKNIQNGDIILMTEGAGGGTITTSALYSGQPEVILKTLNLKFLKACKLLFQNPSICSGIHSMADVTNGGLRGDLYEINNESQLGARIRPEFVKSLVDPKILEMLESNNIDFLGVSLDALLIFSSAEVAPKIIDLLQSNGIKTSIVGEVTPNPEIIFVSPDGEEKIIPRFRESAYTPIKQVVDKDSMNSAKNEIRILQAYQKAQEKRKYFETMLKHNSN</sequence>
<dbReference type="EMBL" id="CP104013">
    <property type="protein sequence ID" value="UYP47945.1"/>
    <property type="molecule type" value="Genomic_DNA"/>
</dbReference>
<dbReference type="PANTHER" id="PTHR30270">
    <property type="entry name" value="THIAMINE-MONOPHOSPHATE KINASE"/>
    <property type="match status" value="1"/>
</dbReference>
<dbReference type="InterPro" id="IPR036921">
    <property type="entry name" value="PurM-like_N_sf"/>
</dbReference>
<keyword evidence="4" id="KW-1185">Reference proteome</keyword>
<dbReference type="Pfam" id="PF02769">
    <property type="entry name" value="AIRS_C"/>
    <property type="match status" value="1"/>
</dbReference>
<keyword evidence="3" id="KW-0418">Kinase</keyword>
<evidence type="ECO:0000313" key="3">
    <source>
        <dbReference type="EMBL" id="UYP47945.1"/>
    </source>
</evidence>
<dbReference type="PANTHER" id="PTHR30270:SF2">
    <property type="entry name" value="HYDROGENASE EXPRESSION_FORMATION PROTEIN"/>
    <property type="match status" value="1"/>
</dbReference>